<organism evidence="1">
    <name type="scientific">marine sediment metagenome</name>
    <dbReference type="NCBI Taxonomy" id="412755"/>
    <lineage>
        <taxon>unclassified sequences</taxon>
        <taxon>metagenomes</taxon>
        <taxon>ecological metagenomes</taxon>
    </lineage>
</organism>
<protein>
    <submittedName>
        <fullName evidence="1">Uncharacterized protein</fullName>
    </submittedName>
</protein>
<dbReference type="AlphaFoldDB" id="X1D5J8"/>
<reference evidence="1" key="1">
    <citation type="journal article" date="2014" name="Front. Microbiol.">
        <title>High frequency of phylogenetically diverse reductive dehalogenase-homologous genes in deep subseafloor sedimentary metagenomes.</title>
        <authorList>
            <person name="Kawai M."/>
            <person name="Futagami T."/>
            <person name="Toyoda A."/>
            <person name="Takaki Y."/>
            <person name="Nishi S."/>
            <person name="Hori S."/>
            <person name="Arai W."/>
            <person name="Tsubouchi T."/>
            <person name="Morono Y."/>
            <person name="Uchiyama I."/>
            <person name="Ito T."/>
            <person name="Fujiyama A."/>
            <person name="Inagaki F."/>
            <person name="Takami H."/>
        </authorList>
    </citation>
    <scope>NUCLEOTIDE SEQUENCE</scope>
    <source>
        <strain evidence="1">Expedition CK06-06</strain>
    </source>
</reference>
<accession>X1D5J8</accession>
<evidence type="ECO:0000313" key="1">
    <source>
        <dbReference type="EMBL" id="GAG91751.1"/>
    </source>
</evidence>
<dbReference type="EMBL" id="BART01023356">
    <property type="protein sequence ID" value="GAG91751.1"/>
    <property type="molecule type" value="Genomic_DNA"/>
</dbReference>
<name>X1D5J8_9ZZZZ</name>
<proteinExistence type="predicted"/>
<gene>
    <name evidence="1" type="ORF">S01H4_42516</name>
</gene>
<sequence length="59" mass="6519">MAAKKPAWSYGLVKPLTDTGAQPTADGDWSYGLLVELFGFTVAIYRFTAEHIDTHFIAE</sequence>
<feature type="non-terminal residue" evidence="1">
    <location>
        <position position="59"/>
    </location>
</feature>
<comment type="caution">
    <text evidence="1">The sequence shown here is derived from an EMBL/GenBank/DDBJ whole genome shotgun (WGS) entry which is preliminary data.</text>
</comment>